<dbReference type="CDD" id="cd06223">
    <property type="entry name" value="PRTases_typeI"/>
    <property type="match status" value="1"/>
</dbReference>
<accession>A0A0H4R356</accession>
<evidence type="ECO:0000256" key="1">
    <source>
        <dbReference type="ARBA" id="ARBA00008007"/>
    </source>
</evidence>
<dbReference type="AlphaFoldDB" id="A0A0H4R356"/>
<dbReference type="PANTHER" id="PTHR47505:SF1">
    <property type="entry name" value="DNA UTILIZATION PROTEIN YHGH"/>
    <property type="match status" value="1"/>
</dbReference>
<name>A0A0H4R356_9LACO</name>
<gene>
    <name evidence="2" type="ORF">ABM34_12125</name>
</gene>
<dbReference type="PATRIC" id="fig|1007676.4.peg.2454"/>
<dbReference type="Proteomes" id="UP000036106">
    <property type="component" value="Chromosome"/>
</dbReference>
<dbReference type="STRING" id="1007676.ABM34_12125"/>
<sequence>MRNCLNCNQPILQNHSLKDIIFCTQPPDDNLCGFCRQQLSQLKNFPHCRYCYKTSTSDICSDCENWREKYKIFNQHFAIFGYNQFIHDYFKKYKRYGDVLLARLFISDLKKWARCHEFDVVTYIPSSDSHYIERGFDPVYELYKDVFPLTKVFQKVDADKPQAQKNKMERMLTPQTFRIVNDFPKKSLNLKILIVDDIYTTGRTVLHARQLLTDIGFQNICTFSLTR</sequence>
<evidence type="ECO:0000313" key="2">
    <source>
        <dbReference type="EMBL" id="AKP68205.1"/>
    </source>
</evidence>
<protein>
    <submittedName>
        <fullName evidence="2">Competence protein ComF</fullName>
    </submittedName>
</protein>
<dbReference type="PANTHER" id="PTHR47505">
    <property type="entry name" value="DNA UTILIZATION PROTEIN YHGH"/>
    <property type="match status" value="1"/>
</dbReference>
<dbReference type="InterPro" id="IPR000836">
    <property type="entry name" value="PRTase_dom"/>
</dbReference>
<keyword evidence="3" id="KW-1185">Reference proteome</keyword>
<reference evidence="3" key="1">
    <citation type="submission" date="2015-07" db="EMBL/GenBank/DDBJ databases">
        <title>Lactobacillus ginsenosidimutans/EMML 3141/ whole genome sequencing.</title>
        <authorList>
            <person name="Kim M.K."/>
            <person name="Im W.-T."/>
            <person name="Srinivasan S."/>
            <person name="Lee J.-J."/>
        </authorList>
    </citation>
    <scope>NUCLEOTIDE SEQUENCE [LARGE SCALE GENOMIC DNA]</scope>
    <source>
        <strain evidence="3">EMML 3041</strain>
    </source>
</reference>
<organism evidence="2 3">
    <name type="scientific">Companilactobacillus ginsenosidimutans</name>
    <dbReference type="NCBI Taxonomy" id="1007676"/>
    <lineage>
        <taxon>Bacteria</taxon>
        <taxon>Bacillati</taxon>
        <taxon>Bacillota</taxon>
        <taxon>Bacilli</taxon>
        <taxon>Lactobacillales</taxon>
        <taxon>Lactobacillaceae</taxon>
        <taxon>Companilactobacillus</taxon>
    </lineage>
</organism>
<proteinExistence type="inferred from homology"/>
<dbReference type="Gene3D" id="3.40.50.2020">
    <property type="match status" value="1"/>
</dbReference>
<dbReference type="InterPro" id="IPR029057">
    <property type="entry name" value="PRTase-like"/>
</dbReference>
<dbReference type="SUPFAM" id="SSF53271">
    <property type="entry name" value="PRTase-like"/>
    <property type="match status" value="1"/>
</dbReference>
<evidence type="ECO:0000313" key="3">
    <source>
        <dbReference type="Proteomes" id="UP000036106"/>
    </source>
</evidence>
<comment type="similarity">
    <text evidence="1">Belongs to the ComF/GntX family.</text>
</comment>
<dbReference type="KEGG" id="lgn:ABM34_12125"/>
<dbReference type="EMBL" id="CP012034">
    <property type="protein sequence ID" value="AKP68205.1"/>
    <property type="molecule type" value="Genomic_DNA"/>
</dbReference>
<dbReference type="OrthoDB" id="9779910at2"/>
<dbReference type="InterPro" id="IPR051910">
    <property type="entry name" value="ComF/GntX_DNA_util-trans"/>
</dbReference>
<dbReference type="RefSeq" id="WP_048706074.1">
    <property type="nucleotide sequence ID" value="NZ_CP012034.1"/>
</dbReference>